<dbReference type="SUPFAM" id="SSF53098">
    <property type="entry name" value="Ribonuclease H-like"/>
    <property type="match status" value="1"/>
</dbReference>
<organism evidence="1 2">
    <name type="scientific">Prunus dulcis</name>
    <name type="common">Almond</name>
    <name type="synonym">Amygdalus dulcis</name>
    <dbReference type="NCBI Taxonomy" id="3755"/>
    <lineage>
        <taxon>Eukaryota</taxon>
        <taxon>Viridiplantae</taxon>
        <taxon>Streptophyta</taxon>
        <taxon>Embryophyta</taxon>
        <taxon>Tracheophyta</taxon>
        <taxon>Spermatophyta</taxon>
        <taxon>Magnoliopsida</taxon>
        <taxon>eudicotyledons</taxon>
        <taxon>Gunneridae</taxon>
        <taxon>Pentapetalae</taxon>
        <taxon>rosids</taxon>
        <taxon>fabids</taxon>
        <taxon>Rosales</taxon>
        <taxon>Rosaceae</taxon>
        <taxon>Amygdaloideae</taxon>
        <taxon>Amygdaleae</taxon>
        <taxon>Prunus</taxon>
    </lineage>
</organism>
<gene>
    <name evidence="1" type="ORF">ALMOND_2B006917</name>
</gene>
<protein>
    <submittedName>
        <fullName evidence="1">PREDICTED: zinc finger</fullName>
    </submittedName>
</protein>
<dbReference type="InParanoid" id="A0A5E4FYQ4"/>
<proteinExistence type="predicted"/>
<dbReference type="Gramene" id="VVA32695">
    <property type="protein sequence ID" value="VVA32695"/>
    <property type="gene ID" value="Prudul26B006917"/>
</dbReference>
<evidence type="ECO:0000313" key="2">
    <source>
        <dbReference type="Proteomes" id="UP000327085"/>
    </source>
</evidence>
<dbReference type="InterPro" id="IPR052035">
    <property type="entry name" value="ZnF_BED_domain_contain"/>
</dbReference>
<dbReference type="Proteomes" id="UP000327085">
    <property type="component" value="Chromosome 8"/>
</dbReference>
<name>A0A5E4FYQ4_PRUDU</name>
<dbReference type="InterPro" id="IPR012337">
    <property type="entry name" value="RNaseH-like_sf"/>
</dbReference>
<dbReference type="PANTHER" id="PTHR46481:SF6">
    <property type="entry name" value="ZINC FINGER BED DOMAIN-CONTAINING PROTEIN RICESLEEPER 2-LIKE"/>
    <property type="match status" value="1"/>
</dbReference>
<accession>A0A5E4FYQ4</accession>
<dbReference type="PANTHER" id="PTHR46481">
    <property type="entry name" value="ZINC FINGER BED DOMAIN-CONTAINING PROTEIN 4"/>
    <property type="match status" value="1"/>
</dbReference>
<dbReference type="EMBL" id="CABIKO010000258">
    <property type="protein sequence ID" value="VVA32695.1"/>
    <property type="molecule type" value="Genomic_DNA"/>
</dbReference>
<dbReference type="AlphaFoldDB" id="A0A5E4FYQ4"/>
<reference evidence="2" key="1">
    <citation type="journal article" date="2020" name="Plant J.">
        <title>Transposons played a major role in the diversification between the closely related almond and peach genomes: results from the almond genome sequence.</title>
        <authorList>
            <person name="Alioto T."/>
            <person name="Alexiou K.G."/>
            <person name="Bardil A."/>
            <person name="Barteri F."/>
            <person name="Castanera R."/>
            <person name="Cruz F."/>
            <person name="Dhingra A."/>
            <person name="Duval H."/>
            <person name="Fernandez I Marti A."/>
            <person name="Frias L."/>
            <person name="Galan B."/>
            <person name="Garcia J.L."/>
            <person name="Howad W."/>
            <person name="Gomez-Garrido J."/>
            <person name="Gut M."/>
            <person name="Julca I."/>
            <person name="Morata J."/>
            <person name="Puigdomenech P."/>
            <person name="Ribeca P."/>
            <person name="Rubio Cabetas M.J."/>
            <person name="Vlasova A."/>
            <person name="Wirthensohn M."/>
            <person name="Garcia-Mas J."/>
            <person name="Gabaldon T."/>
            <person name="Casacuberta J.M."/>
            <person name="Arus P."/>
        </authorList>
    </citation>
    <scope>NUCLEOTIDE SEQUENCE [LARGE SCALE GENOMIC DNA]</scope>
    <source>
        <strain evidence="2">cv. Texas</strain>
    </source>
</reference>
<dbReference type="OMA" id="HANWKLQ"/>
<evidence type="ECO:0000313" key="1">
    <source>
        <dbReference type="EMBL" id="VVA32695.1"/>
    </source>
</evidence>
<sequence>MKCAHKYLCDSRYGTRNLKHPLDSCLKSDTRDLGQLLLSKFEGSIITRSAKFDSNKFSELLVMAIIMHELPFQFVEYARIKEVFNYIWVDIKLISRNTTKADVLSMYNREKVKLKELLGSILGRVCLTSDLWSSIPQMGQLNLKNALLMNGKFFHVRCCAHILNLIVQDGLKHIDDFVRKIRESIKYVRGSQGRKHKFLDCAAQASLDCKKGLRQDVPTR</sequence>